<evidence type="ECO:0000313" key="6">
    <source>
        <dbReference type="Proteomes" id="UP000186391"/>
    </source>
</evidence>
<dbReference type="GO" id="GO:0043041">
    <property type="term" value="P:amino acid activation for nonribosomal peptide biosynthetic process"/>
    <property type="evidence" value="ECO:0007669"/>
    <property type="project" value="TreeGrafter"/>
</dbReference>
<feature type="domain" description="Carrier" evidence="4">
    <location>
        <begin position="186"/>
        <end position="260"/>
    </location>
</feature>
<evidence type="ECO:0000259" key="4">
    <source>
        <dbReference type="PROSITE" id="PS50075"/>
    </source>
</evidence>
<dbReference type="SUPFAM" id="SSF56801">
    <property type="entry name" value="Acetyl-CoA synthetase-like"/>
    <property type="match status" value="1"/>
</dbReference>
<dbReference type="GO" id="GO:0003824">
    <property type="term" value="F:catalytic activity"/>
    <property type="evidence" value="ECO:0007669"/>
    <property type="project" value="InterPro"/>
</dbReference>
<dbReference type="GO" id="GO:0031177">
    <property type="term" value="F:phosphopantetheine binding"/>
    <property type="evidence" value="ECO:0007669"/>
    <property type="project" value="TreeGrafter"/>
</dbReference>
<keyword evidence="6" id="KW-1185">Reference proteome</keyword>
<dbReference type="InterPro" id="IPR045851">
    <property type="entry name" value="AMP-bd_C_sf"/>
</dbReference>
<dbReference type="Pfam" id="PF00550">
    <property type="entry name" value="PP-binding"/>
    <property type="match status" value="1"/>
</dbReference>
<protein>
    <recommendedName>
        <fullName evidence="4">Carrier domain-containing protein</fullName>
    </recommendedName>
</protein>
<reference evidence="5 6" key="1">
    <citation type="submission" date="2016-11" db="EMBL/GenBank/DDBJ databases">
        <title>Draft Genome Sequences of Nine Cyanobacterial Strains from Diverse Habitats.</title>
        <authorList>
            <person name="Zhu T."/>
            <person name="Hou S."/>
            <person name="Lu X."/>
            <person name="Hess W.R."/>
        </authorList>
    </citation>
    <scope>NUCLEOTIDE SEQUENCE [LARGE SCALE GENOMIC DNA]</scope>
    <source>
        <strain evidence="5 6">NIES-592</strain>
    </source>
</reference>
<evidence type="ECO:0000256" key="3">
    <source>
        <dbReference type="ARBA" id="ARBA00022553"/>
    </source>
</evidence>
<dbReference type="InterPro" id="IPR036736">
    <property type="entry name" value="ACP-like_sf"/>
</dbReference>
<dbReference type="PROSITE" id="PS50075">
    <property type="entry name" value="CARRIER"/>
    <property type="match status" value="1"/>
</dbReference>
<dbReference type="Gene3D" id="3.30.559.30">
    <property type="entry name" value="Nonribosomal peptide synthetase, condensation domain"/>
    <property type="match status" value="1"/>
</dbReference>
<dbReference type="Pfam" id="PF00668">
    <property type="entry name" value="Condensation"/>
    <property type="match status" value="1"/>
</dbReference>
<comment type="cofactor">
    <cofactor evidence="1">
        <name>pantetheine 4'-phosphate</name>
        <dbReference type="ChEBI" id="CHEBI:47942"/>
    </cofactor>
</comment>
<dbReference type="GO" id="GO:0005829">
    <property type="term" value="C:cytosol"/>
    <property type="evidence" value="ECO:0007669"/>
    <property type="project" value="TreeGrafter"/>
</dbReference>
<dbReference type="Proteomes" id="UP000186391">
    <property type="component" value="Unassembled WGS sequence"/>
</dbReference>
<dbReference type="SUPFAM" id="SSF52777">
    <property type="entry name" value="CoA-dependent acyltransferases"/>
    <property type="match status" value="1"/>
</dbReference>
<dbReference type="EMBL" id="MRCA01000001">
    <property type="protein sequence ID" value="OKH16273.1"/>
    <property type="molecule type" value="Genomic_DNA"/>
</dbReference>
<name>A0A1U7H4P7_9CYAN</name>
<accession>A0A1U7H4P7</accession>
<dbReference type="PANTHER" id="PTHR45527:SF14">
    <property type="entry name" value="PLIPASTATIN SYNTHASE SUBUNIT B"/>
    <property type="match status" value="1"/>
</dbReference>
<gene>
    <name evidence="5" type="ORF">NIES592_01045</name>
</gene>
<keyword evidence="2" id="KW-0596">Phosphopantetheine</keyword>
<evidence type="ECO:0000313" key="5">
    <source>
        <dbReference type="EMBL" id="OKH16273.1"/>
    </source>
</evidence>
<dbReference type="InterPro" id="IPR025110">
    <property type="entry name" value="AMP-bd_C"/>
</dbReference>
<dbReference type="GO" id="GO:0044550">
    <property type="term" value="P:secondary metabolite biosynthetic process"/>
    <property type="evidence" value="ECO:0007669"/>
    <property type="project" value="TreeGrafter"/>
</dbReference>
<dbReference type="PANTHER" id="PTHR45527">
    <property type="entry name" value="NONRIBOSOMAL PEPTIDE SYNTHETASE"/>
    <property type="match status" value="1"/>
</dbReference>
<dbReference type="SUPFAM" id="SSF47336">
    <property type="entry name" value="ACP-like"/>
    <property type="match status" value="1"/>
</dbReference>
<dbReference type="RefSeq" id="WP_073554678.1">
    <property type="nucleotide sequence ID" value="NZ_MRCA01000001.1"/>
</dbReference>
<sequence>MTRGYLNRPELAAARFSDRNFGNYSIRLYQTGDLGRYLPNGELEYLGRIDEQVKVRGFRIELGEIEAVLHQHPAIEEAVVLMRETESVGDIQPDAGVTELRQFIKQNKSENFSDRQLVAYCVSSQQPAPTITELRRWLKNQLPEYMIPTAFIMLDSLPLTPSGKVDKRALPNPDRIRPELDTAYIAPTTSAEKALAQIWTQVLRIERVGIHDNFFELGGDSIRSIQVLAKSQEIGLNFSLQQLFQHQTIYELAQEVNITEPSSLLSRKTEKFSLIAASDRQKTEKFSLIAASDRQKSLAKIAQVPVKHVLLAAHIRVMSLLSGETDVLTGLESNGRLETEDGEQTLGIHLNTVPLRLQLHRGTWIDLIQQTFQAESELLPYRRYPYAELKKLNRGGQLFETVFNYTHFHIFQNLQSLTGLEIIGAQGFGETHFALRVEFNREPFSDNIQLDLECDLTKINQVQLEAIGGYYFETLTAMSQQPSDRYESQCLLPVNEQHQLLIWNDTSREYPESLLIHQWFVNQALQTPDATAEFIPYFSKSLLFKLLFA</sequence>
<dbReference type="FunFam" id="1.10.1200.10:FF:000005">
    <property type="entry name" value="Nonribosomal peptide synthetase 1"/>
    <property type="match status" value="1"/>
</dbReference>
<dbReference type="InterPro" id="IPR009081">
    <property type="entry name" value="PP-bd_ACP"/>
</dbReference>
<proteinExistence type="predicted"/>
<comment type="caution">
    <text evidence="5">The sequence shown here is derived from an EMBL/GenBank/DDBJ whole genome shotgun (WGS) entry which is preliminary data.</text>
</comment>
<evidence type="ECO:0000256" key="2">
    <source>
        <dbReference type="ARBA" id="ARBA00022450"/>
    </source>
</evidence>
<evidence type="ECO:0000256" key="1">
    <source>
        <dbReference type="ARBA" id="ARBA00001957"/>
    </source>
</evidence>
<dbReference type="InterPro" id="IPR001242">
    <property type="entry name" value="Condensation_dom"/>
</dbReference>
<dbReference type="Gene3D" id="2.30.38.10">
    <property type="entry name" value="Luciferase, Domain 3"/>
    <property type="match status" value="1"/>
</dbReference>
<organism evidence="5 6">
    <name type="scientific">Fischerella major NIES-592</name>
    <dbReference type="NCBI Taxonomy" id="210994"/>
    <lineage>
        <taxon>Bacteria</taxon>
        <taxon>Bacillati</taxon>
        <taxon>Cyanobacteriota</taxon>
        <taxon>Cyanophyceae</taxon>
        <taxon>Nostocales</taxon>
        <taxon>Hapalosiphonaceae</taxon>
        <taxon>Fischerella</taxon>
    </lineage>
</organism>
<dbReference type="Pfam" id="PF13193">
    <property type="entry name" value="AMP-binding_C"/>
    <property type="match status" value="1"/>
</dbReference>
<dbReference type="Gene3D" id="1.10.1200.10">
    <property type="entry name" value="ACP-like"/>
    <property type="match status" value="1"/>
</dbReference>
<dbReference type="Gene3D" id="3.30.300.30">
    <property type="match status" value="1"/>
</dbReference>
<keyword evidence="3" id="KW-0597">Phosphoprotein</keyword>
<dbReference type="AlphaFoldDB" id="A0A1U7H4P7"/>